<accession>A0ABR7NEB5</accession>
<gene>
    <name evidence="1" type="ORF">H8716_17200</name>
</gene>
<organism evidence="1 2">
    <name type="scientific">Jingyaoa shaoxingensis</name>
    <dbReference type="NCBI Taxonomy" id="2763671"/>
    <lineage>
        <taxon>Bacteria</taxon>
        <taxon>Bacillati</taxon>
        <taxon>Bacillota</taxon>
        <taxon>Clostridia</taxon>
        <taxon>Lachnospirales</taxon>
        <taxon>Lachnospiraceae</taxon>
        <taxon>Jingyaoa</taxon>
    </lineage>
</organism>
<evidence type="ECO:0000313" key="2">
    <source>
        <dbReference type="Proteomes" id="UP000657421"/>
    </source>
</evidence>
<protein>
    <submittedName>
        <fullName evidence="1">VanW family protein</fullName>
    </submittedName>
</protein>
<keyword evidence="2" id="KW-1185">Reference proteome</keyword>
<reference evidence="1 2" key="1">
    <citation type="submission" date="2020-08" db="EMBL/GenBank/DDBJ databases">
        <title>Genome public.</title>
        <authorList>
            <person name="Liu C."/>
            <person name="Sun Q."/>
        </authorList>
    </citation>
    <scope>NUCLEOTIDE SEQUENCE [LARGE SCALE GENOMIC DNA]</scope>
    <source>
        <strain evidence="1 2">NSJ-46</strain>
    </source>
</reference>
<comment type="caution">
    <text evidence="1">The sequence shown here is derived from an EMBL/GenBank/DDBJ whole genome shotgun (WGS) entry which is preliminary data.</text>
</comment>
<dbReference type="Pfam" id="PF04294">
    <property type="entry name" value="VanW"/>
    <property type="match status" value="1"/>
</dbReference>
<dbReference type="EMBL" id="JACRSZ010000042">
    <property type="protein sequence ID" value="MBC8574760.1"/>
    <property type="molecule type" value="Genomic_DNA"/>
</dbReference>
<dbReference type="InterPro" id="IPR007391">
    <property type="entry name" value="Vancomycin_resist_VanW"/>
</dbReference>
<name>A0ABR7NEB5_9FIRM</name>
<evidence type="ECO:0000313" key="1">
    <source>
        <dbReference type="EMBL" id="MBC8574760.1"/>
    </source>
</evidence>
<sequence length="92" mass="10344">MDLLFYETNHRKERNDGKDTPLTVTEQHTHGIDLHRNTPGIPQGIDAAVAEGRLDLKVKNNTAYTFQIQISVDKYHMRGKVLSDAKLRTAAG</sequence>
<dbReference type="Proteomes" id="UP000657421">
    <property type="component" value="Unassembled WGS sequence"/>
</dbReference>
<proteinExistence type="predicted"/>